<evidence type="ECO:0000313" key="2">
    <source>
        <dbReference type="EnsemblPlants" id="OB02G42300.1"/>
    </source>
</evidence>
<organism evidence="2">
    <name type="scientific">Oryza brachyantha</name>
    <name type="common">malo sina</name>
    <dbReference type="NCBI Taxonomy" id="4533"/>
    <lineage>
        <taxon>Eukaryota</taxon>
        <taxon>Viridiplantae</taxon>
        <taxon>Streptophyta</taxon>
        <taxon>Embryophyta</taxon>
        <taxon>Tracheophyta</taxon>
        <taxon>Spermatophyta</taxon>
        <taxon>Magnoliopsida</taxon>
        <taxon>Liliopsida</taxon>
        <taxon>Poales</taxon>
        <taxon>Poaceae</taxon>
        <taxon>BOP clade</taxon>
        <taxon>Oryzoideae</taxon>
        <taxon>Oryzeae</taxon>
        <taxon>Oryzinae</taxon>
        <taxon>Oryza</taxon>
    </lineage>
</organism>
<protein>
    <submittedName>
        <fullName evidence="2">Uncharacterized protein</fullName>
    </submittedName>
</protein>
<dbReference type="Gramene" id="OB02G42300.1">
    <property type="protein sequence ID" value="OB02G42300.1"/>
    <property type="gene ID" value="OB02G42300"/>
</dbReference>
<evidence type="ECO:0000313" key="3">
    <source>
        <dbReference type="Proteomes" id="UP000006038"/>
    </source>
</evidence>
<keyword evidence="1" id="KW-0472">Membrane</keyword>
<dbReference type="AlphaFoldDB" id="J3LHW3"/>
<dbReference type="Proteomes" id="UP000006038">
    <property type="component" value="Unassembled WGS sequence"/>
</dbReference>
<proteinExistence type="predicted"/>
<sequence>GGRCCKPCNGPRILQRHHEQQGHICRHWHYGICMYHLIITIFLYACTQITG</sequence>
<evidence type="ECO:0000256" key="1">
    <source>
        <dbReference type="SAM" id="Phobius"/>
    </source>
</evidence>
<keyword evidence="3" id="KW-1185">Reference proteome</keyword>
<reference evidence="2" key="1">
    <citation type="submission" date="2013-04" db="UniProtKB">
        <authorList>
            <consortium name="EnsemblPlants"/>
        </authorList>
    </citation>
    <scope>IDENTIFICATION</scope>
</reference>
<dbReference type="EnsemblPlants" id="OB02G42300.1">
    <property type="protein sequence ID" value="OB02G42300.1"/>
    <property type="gene ID" value="OB02G42300"/>
</dbReference>
<accession>J3LHW3</accession>
<keyword evidence="1" id="KW-1133">Transmembrane helix</keyword>
<feature type="transmembrane region" description="Helical" evidence="1">
    <location>
        <begin position="28"/>
        <end position="46"/>
    </location>
</feature>
<keyword evidence="1" id="KW-0812">Transmembrane</keyword>
<dbReference type="HOGENOM" id="CLU_3112589_0_0_1"/>
<name>J3LHW3_ORYBR</name>